<evidence type="ECO:0000313" key="3">
    <source>
        <dbReference type="EMBL" id="RUM26894.1"/>
    </source>
</evidence>
<proteinExistence type="predicted"/>
<feature type="domain" description="RNA polymerase sigma-70 region 2" evidence="1">
    <location>
        <begin position="21"/>
        <end position="82"/>
    </location>
</feature>
<keyword evidence="4" id="KW-1185">Reference proteome</keyword>
<dbReference type="PANTHER" id="PTHR47756">
    <property type="entry name" value="BLL6612 PROTEIN-RELATED"/>
    <property type="match status" value="1"/>
</dbReference>
<dbReference type="OrthoDB" id="9780299at2"/>
<accession>A0A432PQX1</accession>
<dbReference type="InterPro" id="IPR011990">
    <property type="entry name" value="TPR-like_helical_dom_sf"/>
</dbReference>
<organism evidence="3 4">
    <name type="scientific">Rhizobium vallis</name>
    <dbReference type="NCBI Taxonomy" id="634290"/>
    <lineage>
        <taxon>Bacteria</taxon>
        <taxon>Pseudomonadati</taxon>
        <taxon>Pseudomonadota</taxon>
        <taxon>Alphaproteobacteria</taxon>
        <taxon>Hyphomicrobiales</taxon>
        <taxon>Rhizobiaceae</taxon>
        <taxon>Rhizobium/Agrobacterium group</taxon>
        <taxon>Rhizobium</taxon>
    </lineage>
</organism>
<dbReference type="Proteomes" id="UP000278823">
    <property type="component" value="Unassembled WGS sequence"/>
</dbReference>
<reference evidence="4" key="1">
    <citation type="submission" date="2018-11" db="EMBL/GenBank/DDBJ databases">
        <title>Rhizobium chutanense sp. nov., isolated from root nodules of Phaseolus vulgaris in China.</title>
        <authorList>
            <person name="Huo Y."/>
        </authorList>
    </citation>
    <scope>NUCLEOTIDE SEQUENCE [LARGE SCALE GENOMIC DNA]</scope>
    <source>
        <strain evidence="4">CCBAU 65647</strain>
    </source>
</reference>
<dbReference type="AlphaFoldDB" id="A0A432PQX1"/>
<dbReference type="SUPFAM" id="SSF88659">
    <property type="entry name" value="Sigma3 and sigma4 domains of RNA polymerase sigma factors"/>
    <property type="match status" value="1"/>
</dbReference>
<sequence>MQDDGSGSTARGVAERVARESYGRLVAYLGGRLGDLASAEDALAAAFLTALEKWPVDGVPDNPDAWLLTIARRRKLDDWRKDKVKARSADHLALITEELSAAAEMNEEIADRRLALMFACAHPDIDVSARTPLILQTVLGLTAADIAARFLVSPRAMGQRLVRAKARIRDEKIPFLVPEKEELSQRLPPVLTSIYAAYTSGWMDIEGAQALGQEAIWLASVVVSLLPQEPEPKGLLALMLYSEARRSSRRGLDGAFVPLDSQDVGLWDHELLRAAEGLLREANGNGPTGRYQIEAAIQSAHVARRLSGISNWHAVVSLYDVLGRIAPSPVVTLNRSVALMRIGQADAALDDIHALAGDPRMADYLPYWTGRAQICADLGRHVEAAAAFTVAIGLCWSDAERRHLEDQRSRVLC</sequence>
<feature type="domain" description="DUF6596" evidence="2">
    <location>
        <begin position="186"/>
        <end position="282"/>
    </location>
</feature>
<dbReference type="InterPro" id="IPR013325">
    <property type="entry name" value="RNA_pol_sigma_r2"/>
</dbReference>
<evidence type="ECO:0000259" key="2">
    <source>
        <dbReference type="Pfam" id="PF20239"/>
    </source>
</evidence>
<dbReference type="Pfam" id="PF20239">
    <property type="entry name" value="DUF6596"/>
    <property type="match status" value="1"/>
</dbReference>
<dbReference type="GO" id="GO:0003700">
    <property type="term" value="F:DNA-binding transcription factor activity"/>
    <property type="evidence" value="ECO:0007669"/>
    <property type="project" value="InterPro"/>
</dbReference>
<evidence type="ECO:0000259" key="1">
    <source>
        <dbReference type="Pfam" id="PF04542"/>
    </source>
</evidence>
<gene>
    <name evidence="3" type="ORF">EFQ99_01435</name>
</gene>
<comment type="caution">
    <text evidence="3">The sequence shown here is derived from an EMBL/GenBank/DDBJ whole genome shotgun (WGS) entry which is preliminary data.</text>
</comment>
<protein>
    <submittedName>
        <fullName evidence="3">RNA polymerase subunit sigma-70</fullName>
    </submittedName>
</protein>
<dbReference type="InterPro" id="IPR046531">
    <property type="entry name" value="DUF6596"/>
</dbReference>
<name>A0A432PQX1_9HYPH</name>
<dbReference type="PANTHER" id="PTHR47756:SF2">
    <property type="entry name" value="BLL6612 PROTEIN"/>
    <property type="match status" value="1"/>
</dbReference>
<dbReference type="SUPFAM" id="SSF48452">
    <property type="entry name" value="TPR-like"/>
    <property type="match status" value="1"/>
</dbReference>
<dbReference type="EMBL" id="RJTH01000001">
    <property type="protein sequence ID" value="RUM26894.1"/>
    <property type="molecule type" value="Genomic_DNA"/>
</dbReference>
<dbReference type="GO" id="GO:0006352">
    <property type="term" value="P:DNA-templated transcription initiation"/>
    <property type="evidence" value="ECO:0007669"/>
    <property type="project" value="InterPro"/>
</dbReference>
<dbReference type="InterPro" id="IPR013324">
    <property type="entry name" value="RNA_pol_sigma_r3/r4-like"/>
</dbReference>
<evidence type="ECO:0000313" key="4">
    <source>
        <dbReference type="Proteomes" id="UP000278823"/>
    </source>
</evidence>
<dbReference type="InterPro" id="IPR007627">
    <property type="entry name" value="RNA_pol_sigma70_r2"/>
</dbReference>
<dbReference type="Gene3D" id="1.10.1740.10">
    <property type="match status" value="1"/>
</dbReference>
<dbReference type="SUPFAM" id="SSF88946">
    <property type="entry name" value="Sigma2 domain of RNA polymerase sigma factors"/>
    <property type="match status" value="1"/>
</dbReference>
<dbReference type="Pfam" id="PF04542">
    <property type="entry name" value="Sigma70_r2"/>
    <property type="match status" value="1"/>
</dbReference>
<dbReference type="RefSeq" id="WP_126918880.1">
    <property type="nucleotide sequence ID" value="NZ_ML133686.1"/>
</dbReference>